<evidence type="ECO:0000313" key="3">
    <source>
        <dbReference type="Proteomes" id="UP000266841"/>
    </source>
</evidence>
<feature type="region of interest" description="Disordered" evidence="1">
    <location>
        <begin position="1"/>
        <end position="20"/>
    </location>
</feature>
<dbReference type="Proteomes" id="UP000266841">
    <property type="component" value="Unassembled WGS sequence"/>
</dbReference>
<dbReference type="PROSITE" id="PS51450">
    <property type="entry name" value="LRR"/>
    <property type="match status" value="1"/>
</dbReference>
<reference evidence="2 3" key="1">
    <citation type="journal article" date="2012" name="Genome Biol.">
        <title>Genome and low-iron response of an oceanic diatom adapted to chronic iron limitation.</title>
        <authorList>
            <person name="Lommer M."/>
            <person name="Specht M."/>
            <person name="Roy A.S."/>
            <person name="Kraemer L."/>
            <person name="Andreson R."/>
            <person name="Gutowska M.A."/>
            <person name="Wolf J."/>
            <person name="Bergner S.V."/>
            <person name="Schilhabel M.B."/>
            <person name="Klostermeier U.C."/>
            <person name="Beiko R.G."/>
            <person name="Rosenstiel P."/>
            <person name="Hippler M."/>
            <person name="Laroche J."/>
        </authorList>
    </citation>
    <scope>NUCLEOTIDE SEQUENCE [LARGE SCALE GENOMIC DNA]</scope>
    <source>
        <strain evidence="2 3">CCMP1005</strain>
    </source>
</reference>
<feature type="compositionally biased region" description="Polar residues" evidence="1">
    <location>
        <begin position="1"/>
        <end position="10"/>
    </location>
</feature>
<dbReference type="Pfam" id="PF13855">
    <property type="entry name" value="LRR_8"/>
    <property type="match status" value="1"/>
</dbReference>
<dbReference type="SUPFAM" id="SSF52075">
    <property type="entry name" value="Outer arm dynein light chain 1"/>
    <property type="match status" value="1"/>
</dbReference>
<proteinExistence type="predicted"/>
<dbReference type="Gene3D" id="3.80.10.10">
    <property type="entry name" value="Ribonuclease Inhibitor"/>
    <property type="match status" value="1"/>
</dbReference>
<organism evidence="2 3">
    <name type="scientific">Thalassiosira oceanica</name>
    <name type="common">Marine diatom</name>
    <dbReference type="NCBI Taxonomy" id="159749"/>
    <lineage>
        <taxon>Eukaryota</taxon>
        <taxon>Sar</taxon>
        <taxon>Stramenopiles</taxon>
        <taxon>Ochrophyta</taxon>
        <taxon>Bacillariophyta</taxon>
        <taxon>Coscinodiscophyceae</taxon>
        <taxon>Thalassiosirophycidae</taxon>
        <taxon>Thalassiosirales</taxon>
        <taxon>Thalassiosiraceae</taxon>
        <taxon>Thalassiosira</taxon>
    </lineage>
</organism>
<protein>
    <submittedName>
        <fullName evidence="2">Uncharacterized protein</fullName>
    </submittedName>
</protein>
<keyword evidence="3" id="KW-1185">Reference proteome</keyword>
<accession>K0STA9</accession>
<name>K0STA9_THAOC</name>
<dbReference type="OrthoDB" id="1728874at2759"/>
<dbReference type="EMBL" id="AGNL01017520">
    <property type="protein sequence ID" value="EJK64211.1"/>
    <property type="molecule type" value="Genomic_DNA"/>
</dbReference>
<dbReference type="InterPro" id="IPR032675">
    <property type="entry name" value="LRR_dom_sf"/>
</dbReference>
<comment type="caution">
    <text evidence="2">The sequence shown here is derived from an EMBL/GenBank/DDBJ whole genome shotgun (WGS) entry which is preliminary data.</text>
</comment>
<dbReference type="AlphaFoldDB" id="K0STA9"/>
<evidence type="ECO:0000256" key="1">
    <source>
        <dbReference type="SAM" id="MobiDB-lite"/>
    </source>
</evidence>
<sequence length="93" mass="10195">MGNAKSTPKNRTGKSVVRQKLETAQKTNILSLTEHGLEEIPAQVFQLKSLRTLDLSKNKLAALGPLSQLAELKSLNCRGESARDEIPRSDIPN</sequence>
<gene>
    <name evidence="2" type="ORF">THAOC_15077</name>
</gene>
<dbReference type="InterPro" id="IPR001611">
    <property type="entry name" value="Leu-rich_rpt"/>
</dbReference>
<evidence type="ECO:0000313" key="2">
    <source>
        <dbReference type="EMBL" id="EJK64211.1"/>
    </source>
</evidence>